<feature type="region of interest" description="Disordered" evidence="4">
    <location>
        <begin position="489"/>
        <end position="509"/>
    </location>
</feature>
<keyword evidence="2" id="KW-0238">DNA-binding</keyword>
<dbReference type="Proteomes" id="UP000518752">
    <property type="component" value="Unassembled WGS sequence"/>
</dbReference>
<sequence length="509" mass="57482">MTTMSTRPSSKPHTKKRKNSSAMSPAELAKGKKRKQRASDASSDEDINKKKSQKQDNTKENPPIISPVDNNPQIMSNADFLSVLRIAAATTSATDTGDGLLDGDISSESILRAMQGIDMRRFARTNNSSALQLPQTGTSQPKSIAQSRSRKRNSSFPGQAPVSTGKTASGSTNTNSYNAIEELNSQGSAQLLATKWMHSAKLAELAKTTGLIYKKGKFSNLEVEQVNGAIERYAQARELNDDQLNQIIFPKDDTPRDNAFWAEITGAVPLRPIISVYHYVRRSRHPLKSQGKWLPAEDQKLKEAVASLGHKWEQVSLVVGRKAPDCRDRWRNHIVGRDVRINGPWSPEEEEELTRIVKGMTVKQGGTLDDDLFWVTVSDLMGNKRNRQQCRIKWTDSLSKRVKSNGNESRWSNRDAYILVHKLDSLEVRDDSEIDWKTLPDEDWNLWSAHTLQRRWLSMKRSIKGFEEMSIQEMLVILKEKIYLTPETKQKSVKKYPSPEMVESSSEED</sequence>
<evidence type="ECO:0000313" key="8">
    <source>
        <dbReference type="Proteomes" id="UP000518752"/>
    </source>
</evidence>
<dbReference type="EMBL" id="JAACJN010000014">
    <property type="protein sequence ID" value="KAF5390707.1"/>
    <property type="molecule type" value="Genomic_DNA"/>
</dbReference>
<name>A0A8H5HWE2_9AGAR</name>
<dbReference type="GO" id="GO:0005634">
    <property type="term" value="C:nucleus"/>
    <property type="evidence" value="ECO:0007669"/>
    <property type="project" value="UniProtKB-SubCell"/>
</dbReference>
<keyword evidence="8" id="KW-1185">Reference proteome</keyword>
<feature type="compositionally biased region" description="Low complexity" evidence="4">
    <location>
        <begin position="498"/>
        <end position="509"/>
    </location>
</feature>
<dbReference type="PROSITE" id="PS50090">
    <property type="entry name" value="MYB_LIKE"/>
    <property type="match status" value="2"/>
</dbReference>
<feature type="compositionally biased region" description="Basic residues" evidence="4">
    <location>
        <begin position="10"/>
        <end position="19"/>
    </location>
</feature>
<evidence type="ECO:0000256" key="1">
    <source>
        <dbReference type="ARBA" id="ARBA00004123"/>
    </source>
</evidence>
<dbReference type="PANTHER" id="PTHR46380:SF2">
    <property type="entry name" value="CYCLIN-D-BINDING MYB-LIKE TRANSCRIPTION FACTOR 1"/>
    <property type="match status" value="1"/>
</dbReference>
<dbReference type="InterPro" id="IPR017930">
    <property type="entry name" value="Myb_dom"/>
</dbReference>
<dbReference type="InterPro" id="IPR051651">
    <property type="entry name" value="DMTF1_DNA-bind_reg"/>
</dbReference>
<feature type="compositionally biased region" description="Basic and acidic residues" evidence="4">
    <location>
        <begin position="46"/>
        <end position="59"/>
    </location>
</feature>
<accession>A0A8H5HWE2</accession>
<reference evidence="7 8" key="1">
    <citation type="journal article" date="2020" name="ISME J.">
        <title>Uncovering the hidden diversity of litter-decomposition mechanisms in mushroom-forming fungi.</title>
        <authorList>
            <person name="Floudas D."/>
            <person name="Bentzer J."/>
            <person name="Ahren D."/>
            <person name="Johansson T."/>
            <person name="Persson P."/>
            <person name="Tunlid A."/>
        </authorList>
    </citation>
    <scope>NUCLEOTIDE SEQUENCE [LARGE SCALE GENOMIC DNA]</scope>
    <source>
        <strain evidence="7 8">CBS 406.79</strain>
    </source>
</reference>
<dbReference type="SUPFAM" id="SSF46689">
    <property type="entry name" value="Homeodomain-like"/>
    <property type="match status" value="2"/>
</dbReference>
<dbReference type="OrthoDB" id="39591at2759"/>
<evidence type="ECO:0000313" key="7">
    <source>
        <dbReference type="EMBL" id="KAF5390707.1"/>
    </source>
</evidence>
<feature type="domain" description="Myb-like" evidence="5">
    <location>
        <begin position="285"/>
        <end position="334"/>
    </location>
</feature>
<evidence type="ECO:0000259" key="6">
    <source>
        <dbReference type="PROSITE" id="PS51294"/>
    </source>
</evidence>
<dbReference type="AlphaFoldDB" id="A0A8H5HWE2"/>
<evidence type="ECO:0000256" key="3">
    <source>
        <dbReference type="ARBA" id="ARBA00023242"/>
    </source>
</evidence>
<feature type="domain" description="HTH myb-type" evidence="6">
    <location>
        <begin position="285"/>
        <end position="338"/>
    </location>
</feature>
<evidence type="ECO:0000259" key="5">
    <source>
        <dbReference type="PROSITE" id="PS50090"/>
    </source>
</evidence>
<dbReference type="InterPro" id="IPR009057">
    <property type="entry name" value="Homeodomain-like_sf"/>
</dbReference>
<gene>
    <name evidence="7" type="ORF">D9757_002647</name>
</gene>
<feature type="compositionally biased region" description="Polar residues" evidence="4">
    <location>
        <begin position="154"/>
        <end position="175"/>
    </location>
</feature>
<evidence type="ECO:0000256" key="4">
    <source>
        <dbReference type="SAM" id="MobiDB-lite"/>
    </source>
</evidence>
<dbReference type="PROSITE" id="PS51294">
    <property type="entry name" value="HTH_MYB"/>
    <property type="match status" value="1"/>
</dbReference>
<protein>
    <submittedName>
        <fullName evidence="7">Uncharacterized protein</fullName>
    </submittedName>
</protein>
<proteinExistence type="predicted"/>
<feature type="compositionally biased region" description="Polar residues" evidence="4">
    <location>
        <begin position="128"/>
        <end position="147"/>
    </location>
</feature>
<dbReference type="Pfam" id="PF13921">
    <property type="entry name" value="Myb_DNA-bind_6"/>
    <property type="match status" value="1"/>
</dbReference>
<feature type="region of interest" description="Disordered" evidence="4">
    <location>
        <begin position="128"/>
        <end position="175"/>
    </location>
</feature>
<feature type="region of interest" description="Disordered" evidence="4">
    <location>
        <begin position="1"/>
        <end position="72"/>
    </location>
</feature>
<dbReference type="Gene3D" id="1.10.10.60">
    <property type="entry name" value="Homeodomain-like"/>
    <property type="match status" value="2"/>
</dbReference>
<evidence type="ECO:0000256" key="2">
    <source>
        <dbReference type="ARBA" id="ARBA00023125"/>
    </source>
</evidence>
<dbReference type="CDD" id="cd00167">
    <property type="entry name" value="SANT"/>
    <property type="match status" value="2"/>
</dbReference>
<dbReference type="InterPro" id="IPR001005">
    <property type="entry name" value="SANT/Myb"/>
</dbReference>
<dbReference type="GO" id="GO:0000976">
    <property type="term" value="F:transcription cis-regulatory region binding"/>
    <property type="evidence" value="ECO:0007669"/>
    <property type="project" value="TreeGrafter"/>
</dbReference>
<comment type="caution">
    <text evidence="7">The sequence shown here is derived from an EMBL/GenBank/DDBJ whole genome shotgun (WGS) entry which is preliminary data.</text>
</comment>
<comment type="subcellular location">
    <subcellularLocation>
        <location evidence="1">Nucleus</location>
    </subcellularLocation>
</comment>
<keyword evidence="3" id="KW-0539">Nucleus</keyword>
<dbReference type="SMART" id="SM00717">
    <property type="entry name" value="SANT"/>
    <property type="match status" value="3"/>
</dbReference>
<dbReference type="GO" id="GO:0003700">
    <property type="term" value="F:DNA-binding transcription factor activity"/>
    <property type="evidence" value="ECO:0007669"/>
    <property type="project" value="TreeGrafter"/>
</dbReference>
<organism evidence="7 8">
    <name type="scientific">Collybiopsis confluens</name>
    <dbReference type="NCBI Taxonomy" id="2823264"/>
    <lineage>
        <taxon>Eukaryota</taxon>
        <taxon>Fungi</taxon>
        <taxon>Dikarya</taxon>
        <taxon>Basidiomycota</taxon>
        <taxon>Agaricomycotina</taxon>
        <taxon>Agaricomycetes</taxon>
        <taxon>Agaricomycetidae</taxon>
        <taxon>Agaricales</taxon>
        <taxon>Marasmiineae</taxon>
        <taxon>Omphalotaceae</taxon>
        <taxon>Collybiopsis</taxon>
    </lineage>
</organism>
<dbReference type="PANTHER" id="PTHR46380">
    <property type="entry name" value="CYCLIN-D-BINDING MYB-LIKE TRANSCRIPTION FACTOR 1"/>
    <property type="match status" value="1"/>
</dbReference>
<feature type="domain" description="Myb-like" evidence="5">
    <location>
        <begin position="337"/>
        <end position="398"/>
    </location>
</feature>